<proteinExistence type="predicted"/>
<sequence length="168" mass="18213">MAVTCFAAFADAASAQQAAPAERPEVLSRLVACRAVTAPEARLACYDAAAGALDTAQQQGEVVVVDRAQVTAARRQLFGFELPTITLFEQGPAPERIDSVETTLTRAVMAGENKWVFVLSDGSTWRQIDSERVTFQNEAGQAVRVRRASLGSYLLTVGRSRAVRVRRQ</sequence>
<name>A0A975C276_9CAUL</name>
<gene>
    <name evidence="1" type="ORF">IFJ75_01785</name>
</gene>
<reference evidence="1" key="1">
    <citation type="submission" date="2020-09" db="EMBL/GenBank/DDBJ databases">
        <title>Brevundimonas sp. LVF2 isolated from a puddle in Goettingen, Germany.</title>
        <authorList>
            <person name="Friedrich I."/>
            <person name="Klassen A."/>
            <person name="Hannes N."/>
            <person name="Schneider D."/>
            <person name="Hertel R."/>
            <person name="Daniel R."/>
        </authorList>
    </citation>
    <scope>NUCLEOTIDE SEQUENCE</scope>
    <source>
        <strain evidence="1">LVF2</strain>
    </source>
</reference>
<dbReference type="EMBL" id="CP062222">
    <property type="protein sequence ID" value="QTC91694.1"/>
    <property type="molecule type" value="Genomic_DNA"/>
</dbReference>
<evidence type="ECO:0000313" key="2">
    <source>
        <dbReference type="Proteomes" id="UP000663918"/>
    </source>
</evidence>
<dbReference type="RefSeq" id="WP_207870872.1">
    <property type="nucleotide sequence ID" value="NZ_CP062222.1"/>
</dbReference>
<dbReference type="PIRSF" id="PIRSF032038">
    <property type="entry name" value="UCP023238"/>
    <property type="match status" value="1"/>
</dbReference>
<dbReference type="InterPro" id="IPR016987">
    <property type="entry name" value="UCP023238"/>
</dbReference>
<evidence type="ECO:0000313" key="1">
    <source>
        <dbReference type="EMBL" id="QTC91694.1"/>
    </source>
</evidence>
<dbReference type="AlphaFoldDB" id="A0A975C276"/>
<protein>
    <submittedName>
        <fullName evidence="1">Uncharacterized protein</fullName>
    </submittedName>
</protein>
<organism evidence="1 2">
    <name type="scientific">Brevundimonas goettingensis</name>
    <dbReference type="NCBI Taxonomy" id="2774190"/>
    <lineage>
        <taxon>Bacteria</taxon>
        <taxon>Pseudomonadati</taxon>
        <taxon>Pseudomonadota</taxon>
        <taxon>Alphaproteobacteria</taxon>
        <taxon>Caulobacterales</taxon>
        <taxon>Caulobacteraceae</taxon>
        <taxon>Brevundimonas</taxon>
    </lineage>
</organism>
<dbReference type="KEGG" id="bgoe:IFJ75_01785"/>
<dbReference type="Proteomes" id="UP000663918">
    <property type="component" value="Chromosome"/>
</dbReference>
<keyword evidence="2" id="KW-1185">Reference proteome</keyword>
<accession>A0A975C276</accession>